<evidence type="ECO:0000313" key="2">
    <source>
        <dbReference type="EMBL" id="KAK8229327.1"/>
    </source>
</evidence>
<dbReference type="Proteomes" id="UP001492380">
    <property type="component" value="Unassembled WGS sequence"/>
</dbReference>
<accession>A0ABR1YH27</accession>
<comment type="caution">
    <text evidence="2">The sequence shown here is derived from an EMBL/GenBank/DDBJ whole genome shotgun (WGS) entry which is preliminary data.</text>
</comment>
<keyword evidence="1" id="KW-0732">Signal</keyword>
<dbReference type="EMBL" id="JBBWRZ010000009">
    <property type="protein sequence ID" value="KAK8229327.1"/>
    <property type="molecule type" value="Genomic_DNA"/>
</dbReference>
<evidence type="ECO:0000313" key="3">
    <source>
        <dbReference type="Proteomes" id="UP001492380"/>
    </source>
</evidence>
<feature type="chain" id="PRO_5046892487" evidence="1">
    <location>
        <begin position="20"/>
        <end position="113"/>
    </location>
</feature>
<name>A0ABR1YH27_9PEZI</name>
<gene>
    <name evidence="2" type="ORF">HDK90DRAFT_513541</name>
</gene>
<proteinExistence type="predicted"/>
<reference evidence="2 3" key="1">
    <citation type="submission" date="2024-04" db="EMBL/GenBank/DDBJ databases">
        <title>Phyllosticta paracitricarpa is synonymous to the EU quarantine fungus P. citricarpa based on phylogenomic analyses.</title>
        <authorList>
            <consortium name="Lawrence Berkeley National Laboratory"/>
            <person name="Van Ingen-Buijs V.A."/>
            <person name="Van Westerhoven A.C."/>
            <person name="Haridas S."/>
            <person name="Skiadas P."/>
            <person name="Martin F."/>
            <person name="Groenewald J.Z."/>
            <person name="Crous P.W."/>
            <person name="Seidl M.F."/>
        </authorList>
    </citation>
    <scope>NUCLEOTIDE SEQUENCE [LARGE SCALE GENOMIC DNA]</scope>
    <source>
        <strain evidence="2 3">CBS 123374</strain>
    </source>
</reference>
<sequence>MRSQILAAALISFISACVASPLAEASPSKCNKDYDPAACGACHYWKNCLTKDLAWIYPCAACDFTSWCNCTAPAGVLGPEPGTPIVTISSSALVTPTPTPRNATAIFKHVLPN</sequence>
<dbReference type="PROSITE" id="PS51257">
    <property type="entry name" value="PROKAR_LIPOPROTEIN"/>
    <property type="match status" value="1"/>
</dbReference>
<organism evidence="2 3">
    <name type="scientific">Phyllosticta capitalensis</name>
    <dbReference type="NCBI Taxonomy" id="121624"/>
    <lineage>
        <taxon>Eukaryota</taxon>
        <taxon>Fungi</taxon>
        <taxon>Dikarya</taxon>
        <taxon>Ascomycota</taxon>
        <taxon>Pezizomycotina</taxon>
        <taxon>Dothideomycetes</taxon>
        <taxon>Dothideomycetes incertae sedis</taxon>
        <taxon>Botryosphaeriales</taxon>
        <taxon>Phyllostictaceae</taxon>
        <taxon>Phyllosticta</taxon>
    </lineage>
</organism>
<feature type="signal peptide" evidence="1">
    <location>
        <begin position="1"/>
        <end position="19"/>
    </location>
</feature>
<evidence type="ECO:0000256" key="1">
    <source>
        <dbReference type="SAM" id="SignalP"/>
    </source>
</evidence>
<protein>
    <submittedName>
        <fullName evidence="2">Uncharacterized protein</fullName>
    </submittedName>
</protein>
<keyword evidence="3" id="KW-1185">Reference proteome</keyword>